<proteinExistence type="predicted"/>
<dbReference type="AlphaFoldDB" id="A0A023DIB2"/>
<dbReference type="EMBL" id="BAWO01000054">
    <property type="protein sequence ID" value="GAJ40963.1"/>
    <property type="molecule type" value="Genomic_DNA"/>
</dbReference>
<organism evidence="2 3">
    <name type="scientific">Parageobacillus caldoxylosilyticus NBRC 107762</name>
    <dbReference type="NCBI Taxonomy" id="1220594"/>
    <lineage>
        <taxon>Bacteria</taxon>
        <taxon>Bacillati</taxon>
        <taxon>Bacillota</taxon>
        <taxon>Bacilli</taxon>
        <taxon>Bacillales</taxon>
        <taxon>Anoxybacillaceae</taxon>
        <taxon>Saccharococcus</taxon>
    </lineage>
</organism>
<keyword evidence="3" id="KW-1185">Reference proteome</keyword>
<gene>
    <name evidence="2" type="ORF">GCA01S_054_00470</name>
</gene>
<accession>A0A023DIB2</accession>
<comment type="caution">
    <text evidence="2">The sequence shown here is derived from an EMBL/GenBank/DDBJ whole genome shotgun (WGS) entry which is preliminary data.</text>
</comment>
<keyword evidence="1" id="KW-0472">Membrane</keyword>
<dbReference type="Proteomes" id="UP000023561">
    <property type="component" value="Unassembled WGS sequence"/>
</dbReference>
<keyword evidence="1" id="KW-1133">Transmembrane helix</keyword>
<protein>
    <submittedName>
        <fullName evidence="2">Uncharacterized protein</fullName>
    </submittedName>
</protein>
<sequence>MQKKFCLIVPTAPPFTRLVIFAIMKETEPSFRKGGIAMRTLLVLGVIIAFLSAIFTAGYEDKPGVKN</sequence>
<evidence type="ECO:0000256" key="1">
    <source>
        <dbReference type="SAM" id="Phobius"/>
    </source>
</evidence>
<keyword evidence="1" id="KW-0812">Transmembrane</keyword>
<feature type="transmembrane region" description="Helical" evidence="1">
    <location>
        <begin position="36"/>
        <end position="59"/>
    </location>
</feature>
<evidence type="ECO:0000313" key="3">
    <source>
        <dbReference type="Proteomes" id="UP000023561"/>
    </source>
</evidence>
<name>A0A023DIB2_9BACL</name>
<evidence type="ECO:0000313" key="2">
    <source>
        <dbReference type="EMBL" id="GAJ40963.1"/>
    </source>
</evidence>
<reference evidence="2 3" key="1">
    <citation type="submission" date="2014-04" db="EMBL/GenBank/DDBJ databases">
        <title>Whole genome shotgun sequence of Geobacillus caldoxylosilyticus NBRC 107762.</title>
        <authorList>
            <person name="Hosoyama A."/>
            <person name="Hosoyama Y."/>
            <person name="Katano-Makiyama Y."/>
            <person name="Tsuchikane K."/>
            <person name="Ohji S."/>
            <person name="Ichikawa N."/>
            <person name="Yamazoe A."/>
            <person name="Fujita N."/>
        </authorList>
    </citation>
    <scope>NUCLEOTIDE SEQUENCE [LARGE SCALE GENOMIC DNA]</scope>
    <source>
        <strain evidence="2 3">NBRC 107762</strain>
    </source>
</reference>